<dbReference type="RefSeq" id="XP_001016295.2">
    <property type="nucleotide sequence ID" value="XM_001016295.3"/>
</dbReference>
<dbReference type="STRING" id="312017.I7MJ80"/>
<evidence type="ECO:0000313" key="3">
    <source>
        <dbReference type="Proteomes" id="UP000009168"/>
    </source>
</evidence>
<feature type="compositionally biased region" description="Polar residues" evidence="1">
    <location>
        <begin position="919"/>
        <end position="935"/>
    </location>
</feature>
<gene>
    <name evidence="2" type="ORF">TTHERM_00127150</name>
</gene>
<feature type="compositionally biased region" description="Basic and acidic residues" evidence="1">
    <location>
        <begin position="996"/>
        <end position="1012"/>
    </location>
</feature>
<proteinExistence type="predicted"/>
<feature type="region of interest" description="Disordered" evidence="1">
    <location>
        <begin position="83"/>
        <end position="104"/>
    </location>
</feature>
<organism evidence="2 3">
    <name type="scientific">Tetrahymena thermophila (strain SB210)</name>
    <dbReference type="NCBI Taxonomy" id="312017"/>
    <lineage>
        <taxon>Eukaryota</taxon>
        <taxon>Sar</taxon>
        <taxon>Alveolata</taxon>
        <taxon>Ciliophora</taxon>
        <taxon>Intramacronucleata</taxon>
        <taxon>Oligohymenophorea</taxon>
        <taxon>Hymenostomatida</taxon>
        <taxon>Tetrahymenina</taxon>
        <taxon>Tetrahymenidae</taxon>
        <taxon>Tetrahymena</taxon>
    </lineage>
</organism>
<dbReference type="KEGG" id="tet:TTHERM_00127150"/>
<feature type="compositionally biased region" description="Low complexity" evidence="1">
    <location>
        <begin position="1147"/>
        <end position="1172"/>
    </location>
</feature>
<name>I7MJ80_TETTS</name>
<feature type="compositionally biased region" description="Low complexity" evidence="1">
    <location>
        <begin position="893"/>
        <end position="903"/>
    </location>
</feature>
<feature type="region of interest" description="Disordered" evidence="1">
    <location>
        <begin position="136"/>
        <end position="161"/>
    </location>
</feature>
<feature type="region of interest" description="Disordered" evidence="1">
    <location>
        <begin position="876"/>
        <end position="1067"/>
    </location>
</feature>
<reference evidence="3" key="1">
    <citation type="journal article" date="2006" name="PLoS Biol.">
        <title>Macronuclear genome sequence of the ciliate Tetrahymena thermophila, a model eukaryote.</title>
        <authorList>
            <person name="Eisen J.A."/>
            <person name="Coyne R.S."/>
            <person name="Wu M."/>
            <person name="Wu D."/>
            <person name="Thiagarajan M."/>
            <person name="Wortman J.R."/>
            <person name="Badger J.H."/>
            <person name="Ren Q."/>
            <person name="Amedeo P."/>
            <person name="Jones K.M."/>
            <person name="Tallon L.J."/>
            <person name="Delcher A.L."/>
            <person name="Salzberg S.L."/>
            <person name="Silva J.C."/>
            <person name="Haas B.J."/>
            <person name="Majoros W.H."/>
            <person name="Farzad M."/>
            <person name="Carlton J.M."/>
            <person name="Smith R.K. Jr."/>
            <person name="Garg J."/>
            <person name="Pearlman R.E."/>
            <person name="Karrer K.M."/>
            <person name="Sun L."/>
            <person name="Manning G."/>
            <person name="Elde N.C."/>
            <person name="Turkewitz A.P."/>
            <person name="Asai D.J."/>
            <person name="Wilkes D.E."/>
            <person name="Wang Y."/>
            <person name="Cai H."/>
            <person name="Collins K."/>
            <person name="Stewart B.A."/>
            <person name="Lee S.R."/>
            <person name="Wilamowska K."/>
            <person name="Weinberg Z."/>
            <person name="Ruzzo W.L."/>
            <person name="Wloga D."/>
            <person name="Gaertig J."/>
            <person name="Frankel J."/>
            <person name="Tsao C.-C."/>
            <person name="Gorovsky M.A."/>
            <person name="Keeling P.J."/>
            <person name="Waller R.F."/>
            <person name="Patron N.J."/>
            <person name="Cherry J.M."/>
            <person name="Stover N.A."/>
            <person name="Krieger C.J."/>
            <person name="del Toro C."/>
            <person name="Ryder H.F."/>
            <person name="Williamson S.C."/>
            <person name="Barbeau R.A."/>
            <person name="Hamilton E.P."/>
            <person name="Orias E."/>
        </authorList>
    </citation>
    <scope>NUCLEOTIDE SEQUENCE [LARGE SCALE GENOMIC DNA]</scope>
    <source>
        <strain evidence="3">SB210</strain>
    </source>
</reference>
<accession>I7MJ80</accession>
<dbReference type="EMBL" id="GG662699">
    <property type="protein sequence ID" value="EAR96050.2"/>
    <property type="molecule type" value="Genomic_DNA"/>
</dbReference>
<keyword evidence="3" id="KW-1185">Reference proteome</keyword>
<feature type="compositionally biased region" description="Basic and acidic residues" evidence="1">
    <location>
        <begin position="1041"/>
        <end position="1052"/>
    </location>
</feature>
<feature type="compositionally biased region" description="Low complexity" evidence="1">
    <location>
        <begin position="1015"/>
        <end position="1026"/>
    </location>
</feature>
<dbReference type="InParanoid" id="I7MJ80"/>
<dbReference type="GeneID" id="7838803"/>
<feature type="compositionally biased region" description="Low complexity" evidence="1">
    <location>
        <begin position="853"/>
        <end position="865"/>
    </location>
</feature>
<feature type="region of interest" description="Disordered" evidence="1">
    <location>
        <begin position="847"/>
        <end position="866"/>
    </location>
</feature>
<evidence type="ECO:0000313" key="2">
    <source>
        <dbReference type="EMBL" id="EAR96050.2"/>
    </source>
</evidence>
<dbReference type="Proteomes" id="UP000009168">
    <property type="component" value="Unassembled WGS sequence"/>
</dbReference>
<feature type="compositionally biased region" description="Polar residues" evidence="1">
    <location>
        <begin position="93"/>
        <end position="104"/>
    </location>
</feature>
<protein>
    <submittedName>
        <fullName evidence="2">Uncharacterized protein</fullName>
    </submittedName>
</protein>
<feature type="compositionally biased region" description="Basic and acidic residues" evidence="1">
    <location>
        <begin position="1135"/>
        <end position="1146"/>
    </location>
</feature>
<feature type="compositionally biased region" description="Acidic residues" evidence="1">
    <location>
        <begin position="971"/>
        <end position="987"/>
    </location>
</feature>
<evidence type="ECO:0000256" key="1">
    <source>
        <dbReference type="SAM" id="MobiDB-lite"/>
    </source>
</evidence>
<dbReference type="eggNOG" id="ENOG502SSDG">
    <property type="taxonomic scope" value="Eukaryota"/>
</dbReference>
<sequence>MNLTRKKGNFAQPLTDQQHYQVQFNQQPYQLLSREEMQQPFQQFQQFSQGQQQLKSTTQNYQLVNKNFNASQQQFQQNNLVNSNNGTNRPEYFSTQQPSTRNSSQTHRQLISQAPMKVNTPKSQPIILNNQHTILQHQKSGSSKNIKTQTNLPSSNGVAIQSSPFQANQGLKMRPHTATTHISIKNTQQDPETYSNYQYIDQMQFQQQQQQKQGDQQYDQNVYQEFHQRQPSQQGNTFTPTKYTSYQSLHNQNLQGNLNTEGSDISTYQMTQYQQNQQPFQSTIAQTQDIFKPTSGANSSKPQITQQQVSTQSFSISNNPIPPLQNVTKILKLLDFLMQKNQFEEALKIFWEYLKNAIVINQLVSGFSEVFQERNKLFVYASRFYSYLSQGQTNTYSTQGGFTMQNFPTPQFSPSQSTHQFNLGTNASTFYQGNLNFMETNSFHKNYYSSNGFENTYGNQKSSKNQYDVTQMMEAFQVCMEKIIEENENYKQQYAFKYPQTNQIVFTQKVTYLNNLAVFNMKKDNYALSFDQFNLIEKYSRLSSSNSQKNEQIKNLIIQPSILNNVALACILLEDWNQAEVLLQKSIGLQEVKVFPNMKNIEMRYLQEDQQFLSDVSVLVFGYVYAELVKRAKQQLKLPLITPADTFFIKNAMSITRKYFGIEHAFNRKIQAISKILDSSILCSSQNQQHQQITPYSLQQADDADLFDSQTLGQSNMGINNMTTTSNNNLFGVNPSANQQLLPCVFLILKECEYELNYNQILEYRRYIKFRRSYFDKELSLWKQSILDFNSQNNYYLGMNQSSTRITTEASSQQLAAKKIFQANSQTNQFSQIDLQNAKRDDKNQNIFEKRPQSNSSLQNNISQNGTNMYFISGHHLQQQQGRQSSRKKTTGQSQNNHQQNQSAMTNSSQSHLQHRQYYHSNQQGDKQQYRQNNDGSKKSLSRPASSIKKHNRITTSESLQDPIDQFGEYYESEDQEQVDEEIEEDFGGPTQRKLQRNEENSKNKQIKEDTQSKNNQNGQNNQQDNLSKKINSKRVQSEYLLKKEHEKDGAKEGQNNDVKVPSDKLSSLDDNIKNMIIEVINQNEQIKKEKQSSAVEITQLKQLINSLIEQQKQNTSQLQQQQQQLIENQMKQLQKLEKERTDSEISNKNQNNSDNNSGNGNNNKKGNGNVNDSKKLQDAYESQPKSPFYSNQSPIQPQLPILQLLNILNDCPFESFSLSKQVFPDGVNPYTITCNLFKSGQLEIKAENKNNQVVATEQIFKDQLKQLLQSLNYSPILPINLSLNMCQNIYLFNKCFILPFTSFDPEQNEIKFLSNAPGLLSQIHEKTFLGEKMVTFFHHIEGNIFRIVLTRISKGDCIKIDLDLDSGSQKKWMEWINENEFPKEEITQILGFTKESQNQRHELIKEMQQRNLYMEAVKKHEPKTNSDTKLKSYKIINQALLVKELDEIIDQIQELFITHQINDMNTLLSSPYFLRVRIWSLALKRQIHLCIDNPNFIPQLKPAAGQVYKASDFGEIKIILKNIYITFGPGGEKLKAQGVSSYSYYQVQAMYNVRYQNLHLSEKVCILSHLPEYFTLNVHEKMDESLMNAKSTRQSENPIVKNLHLSGAYTRLLYKYSPANTQKQEYMYPITLEAIGANNKFFGIRVSIYNLSTGKENGFFLSAEDNFWFFENKILIKNSHHMYLEGLPLSQFLISHIFEEVVAPLILKHVTIYEDPNSKQNELYLKLNKGLITQNSTSIYRIENIINVNEIIKNAEYIYSKNPQ</sequence>
<feature type="region of interest" description="Disordered" evidence="1">
    <location>
        <begin position="1134"/>
        <end position="1193"/>
    </location>
</feature>